<dbReference type="Pfam" id="PF00583">
    <property type="entry name" value="Acetyltransf_1"/>
    <property type="match status" value="1"/>
</dbReference>
<proteinExistence type="predicted"/>
<dbReference type="InterPro" id="IPR050769">
    <property type="entry name" value="NAT_camello-type"/>
</dbReference>
<dbReference type="AlphaFoldDB" id="A0AAX2CHU9"/>
<dbReference type="PANTHER" id="PTHR13947">
    <property type="entry name" value="GNAT FAMILY N-ACETYLTRANSFERASE"/>
    <property type="match status" value="1"/>
</dbReference>
<organism evidence="3 4">
    <name type="scientific">Bacillus cytotoxicus</name>
    <dbReference type="NCBI Taxonomy" id="580165"/>
    <lineage>
        <taxon>Bacteria</taxon>
        <taxon>Bacillati</taxon>
        <taxon>Bacillota</taxon>
        <taxon>Bacilli</taxon>
        <taxon>Bacillales</taxon>
        <taxon>Bacillaceae</taxon>
        <taxon>Bacillus</taxon>
        <taxon>Bacillus cereus group</taxon>
    </lineage>
</organism>
<dbReference type="SUPFAM" id="SSF55729">
    <property type="entry name" value="Acyl-CoA N-acyltransferases (Nat)"/>
    <property type="match status" value="1"/>
</dbReference>
<name>A0AAX2CHU9_9BACI</name>
<dbReference type="InterPro" id="IPR000182">
    <property type="entry name" value="GNAT_dom"/>
</dbReference>
<comment type="caution">
    <text evidence="3">The sequence shown here is derived from an EMBL/GenBank/DDBJ whole genome shotgun (WGS) entry which is preliminary data.</text>
</comment>
<sequence length="156" mass="18583">MIRTFNLEDTNYIINSHYELYNKEYNYDLSFRDFISKNMEGFIERADIIKERIWILEVDKERRGSISIKKVNENVAQLGMFLVDPNLRGAGFGNQLVQTAIDFCRQTHYKTIILWTNNDLKAARHIYKNNGFRLIKTRKQTLSNQELLEELWELSI</sequence>
<protein>
    <submittedName>
        <fullName evidence="3">Transcriptional regulator</fullName>
    </submittedName>
</protein>
<dbReference type="InterPro" id="IPR016181">
    <property type="entry name" value="Acyl_CoA_acyltransferase"/>
</dbReference>
<dbReference type="Gene3D" id="3.40.630.30">
    <property type="match status" value="1"/>
</dbReference>
<dbReference type="PANTHER" id="PTHR13947:SF37">
    <property type="entry name" value="LD18367P"/>
    <property type="match status" value="1"/>
</dbReference>
<evidence type="ECO:0000313" key="4">
    <source>
        <dbReference type="Proteomes" id="UP000242164"/>
    </source>
</evidence>
<accession>A0AAX2CHU9</accession>
<dbReference type="CDD" id="cd04301">
    <property type="entry name" value="NAT_SF"/>
    <property type="match status" value="1"/>
</dbReference>
<dbReference type="RefSeq" id="WP_087098674.1">
    <property type="nucleotide sequence ID" value="NZ_CP066179.1"/>
</dbReference>
<dbReference type="GO" id="GO:0008080">
    <property type="term" value="F:N-acetyltransferase activity"/>
    <property type="evidence" value="ECO:0007669"/>
    <property type="project" value="InterPro"/>
</dbReference>
<reference evidence="3 4" key="1">
    <citation type="submission" date="2016-08" db="EMBL/GenBank/DDBJ databases">
        <authorList>
            <person name="Loux V."/>
            <person name="Rue O."/>
        </authorList>
    </citation>
    <scope>NUCLEOTIDE SEQUENCE [LARGE SCALE GENOMIC DNA]</scope>
    <source>
        <strain evidence="3 4">AFSSA_08CEB44bac</strain>
    </source>
</reference>
<dbReference type="PROSITE" id="PS51186">
    <property type="entry name" value="GNAT"/>
    <property type="match status" value="1"/>
</dbReference>
<feature type="domain" description="N-acetyltransferase" evidence="2">
    <location>
        <begin position="1"/>
        <end position="154"/>
    </location>
</feature>
<dbReference type="EMBL" id="FMIK01000024">
    <property type="protein sequence ID" value="SCL92030.1"/>
    <property type="molecule type" value="Genomic_DNA"/>
</dbReference>
<dbReference type="Proteomes" id="UP000242164">
    <property type="component" value="Unassembled WGS sequence"/>
</dbReference>
<gene>
    <name evidence="3" type="ORF">BCB44BAC_01978</name>
</gene>
<evidence type="ECO:0000259" key="2">
    <source>
        <dbReference type="PROSITE" id="PS51186"/>
    </source>
</evidence>
<evidence type="ECO:0000313" key="3">
    <source>
        <dbReference type="EMBL" id="SCL92030.1"/>
    </source>
</evidence>
<evidence type="ECO:0000256" key="1">
    <source>
        <dbReference type="ARBA" id="ARBA00022679"/>
    </source>
</evidence>
<keyword evidence="1" id="KW-0808">Transferase</keyword>